<reference evidence="1 2" key="1">
    <citation type="submission" date="2015-06" db="EMBL/GenBank/DDBJ databases">
        <title>R. anatipestifer strain HXb2 is the most virulent strain so far, and the genome sequence would help us uncover the pathogenesis.</title>
        <authorList>
            <person name="Hu Q."/>
            <person name="Qi J."/>
            <person name="Bo H."/>
            <person name="Liu G."/>
            <person name="Tao M."/>
            <person name="Ding Y."/>
            <person name="Xue Y."/>
        </authorList>
    </citation>
    <scope>NUCLEOTIDE SEQUENCE [LARGE SCALE GENOMIC DNA]</scope>
    <source>
        <strain evidence="1 2">HXb2</strain>
    </source>
</reference>
<accession>A0A1S7DU88</accession>
<evidence type="ECO:0000313" key="1">
    <source>
        <dbReference type="EMBL" id="AQY22680.1"/>
    </source>
</evidence>
<sequence length="146" mass="17253">MQKIAIQSNRDLMFPPIHKGIVTMEIDLIQNKPTENKYELRIIDTCTKEVEEEVNEVEPTTQETITKKIMVIKRLGTPVTRIKTYTYEELEQLSKLLRLNLEDFESYTDYINELFRKGLLIITQKECQEGQGMYFSEAQDWEIVKD</sequence>
<dbReference type="RefSeq" id="WP_079207830.1">
    <property type="nucleotide sequence ID" value="NZ_CP011859.1"/>
</dbReference>
<name>A0A1S7DU88_RIEAN</name>
<gene>
    <name evidence="1" type="ORF">AB406_1738</name>
</gene>
<protein>
    <submittedName>
        <fullName evidence="1">Uncharacterized protein</fullName>
    </submittedName>
</protein>
<dbReference type="EMBL" id="CP011859">
    <property type="protein sequence ID" value="AQY22680.1"/>
    <property type="molecule type" value="Genomic_DNA"/>
</dbReference>
<dbReference type="Proteomes" id="UP000189883">
    <property type="component" value="Chromosome"/>
</dbReference>
<organism evidence="1 2">
    <name type="scientific">Riemerella anatipestifer</name>
    <name type="common">Moraxella anatipestifer</name>
    <dbReference type="NCBI Taxonomy" id="34085"/>
    <lineage>
        <taxon>Bacteria</taxon>
        <taxon>Pseudomonadati</taxon>
        <taxon>Bacteroidota</taxon>
        <taxon>Flavobacteriia</taxon>
        <taxon>Flavobacteriales</taxon>
        <taxon>Weeksellaceae</taxon>
        <taxon>Riemerella</taxon>
    </lineage>
</organism>
<proteinExistence type="predicted"/>
<evidence type="ECO:0000313" key="2">
    <source>
        <dbReference type="Proteomes" id="UP000189883"/>
    </source>
</evidence>
<dbReference type="AlphaFoldDB" id="A0A1S7DU88"/>